<keyword evidence="3" id="KW-1185">Reference proteome</keyword>
<name>A0ABD3DS06_9LAMI</name>
<dbReference type="AlphaFoldDB" id="A0ABD3DS06"/>
<reference evidence="3" key="1">
    <citation type="journal article" date="2024" name="IScience">
        <title>Strigolactones Initiate the Formation of Haustorium-like Structures in Castilleja.</title>
        <authorList>
            <person name="Buerger M."/>
            <person name="Peterson D."/>
            <person name="Chory J."/>
        </authorList>
    </citation>
    <scope>NUCLEOTIDE SEQUENCE [LARGE SCALE GENOMIC DNA]</scope>
</reference>
<comment type="caution">
    <text evidence="2">The sequence shown here is derived from an EMBL/GenBank/DDBJ whole genome shotgun (WGS) entry which is preliminary data.</text>
</comment>
<protein>
    <recommendedName>
        <fullName evidence="4">Biogenesis of lysosome-related organelles complex 1 subunit 7</fullName>
    </recommendedName>
</protein>
<dbReference type="EMBL" id="JAVIJP010000013">
    <property type="protein sequence ID" value="KAL3644868.1"/>
    <property type="molecule type" value="Genomic_DNA"/>
</dbReference>
<evidence type="ECO:0000313" key="3">
    <source>
        <dbReference type="Proteomes" id="UP001632038"/>
    </source>
</evidence>
<accession>A0ABD3DS06</accession>
<organism evidence="2 3">
    <name type="scientific">Castilleja foliolosa</name>
    <dbReference type="NCBI Taxonomy" id="1961234"/>
    <lineage>
        <taxon>Eukaryota</taxon>
        <taxon>Viridiplantae</taxon>
        <taxon>Streptophyta</taxon>
        <taxon>Embryophyta</taxon>
        <taxon>Tracheophyta</taxon>
        <taxon>Spermatophyta</taxon>
        <taxon>Magnoliopsida</taxon>
        <taxon>eudicotyledons</taxon>
        <taxon>Gunneridae</taxon>
        <taxon>Pentapetalae</taxon>
        <taxon>asterids</taxon>
        <taxon>lamiids</taxon>
        <taxon>Lamiales</taxon>
        <taxon>Orobanchaceae</taxon>
        <taxon>Pedicularideae</taxon>
        <taxon>Castillejinae</taxon>
        <taxon>Castilleja</taxon>
    </lineage>
</organism>
<feature type="compositionally biased region" description="Polar residues" evidence="1">
    <location>
        <begin position="1"/>
        <end position="12"/>
    </location>
</feature>
<sequence length="113" mass="12474">MAAATSVESPSPASLHKGSPSLMMASSPQLFSPSSDKLFWSTLRNRVDTLLENRKPLDQSLPAQMNPEAMDRTKRMKEDSMLLLRGFDSVAQSLSQISNNLENALQVTTHELN</sequence>
<gene>
    <name evidence="2" type="ORF">CASFOL_010048</name>
</gene>
<proteinExistence type="predicted"/>
<feature type="region of interest" description="Disordered" evidence="1">
    <location>
        <begin position="1"/>
        <end position="28"/>
    </location>
</feature>
<evidence type="ECO:0000313" key="2">
    <source>
        <dbReference type="EMBL" id="KAL3644868.1"/>
    </source>
</evidence>
<evidence type="ECO:0000256" key="1">
    <source>
        <dbReference type="SAM" id="MobiDB-lite"/>
    </source>
</evidence>
<evidence type="ECO:0008006" key="4">
    <source>
        <dbReference type="Google" id="ProtNLM"/>
    </source>
</evidence>
<feature type="region of interest" description="Disordered" evidence="1">
    <location>
        <begin position="54"/>
        <end position="74"/>
    </location>
</feature>
<dbReference type="Proteomes" id="UP001632038">
    <property type="component" value="Unassembled WGS sequence"/>
</dbReference>